<dbReference type="HAMAP" id="MF_01216">
    <property type="entry name" value="Azoreductase_type1"/>
    <property type="match status" value="1"/>
</dbReference>
<keyword evidence="1 6" id="KW-0285">Flavoprotein</keyword>
<evidence type="ECO:0000256" key="6">
    <source>
        <dbReference type="HAMAP-Rule" id="MF_01216"/>
    </source>
</evidence>
<dbReference type="HOGENOM" id="CLU_088964_0_0_0"/>
<comment type="cofactor">
    <cofactor evidence="6">
        <name>FMN</name>
        <dbReference type="ChEBI" id="CHEBI:58210"/>
    </cofactor>
    <text evidence="6">Binds 1 FMN per subunit.</text>
</comment>
<dbReference type="GO" id="GO:0009055">
    <property type="term" value="F:electron transfer activity"/>
    <property type="evidence" value="ECO:0007669"/>
    <property type="project" value="UniProtKB-UniRule"/>
</dbReference>
<name>L0DMA6_SINAD</name>
<organism evidence="8 9">
    <name type="scientific">Singulisphaera acidiphila (strain ATCC BAA-1392 / DSM 18658 / VKM B-2454 / MOB10)</name>
    <dbReference type="NCBI Taxonomy" id="886293"/>
    <lineage>
        <taxon>Bacteria</taxon>
        <taxon>Pseudomonadati</taxon>
        <taxon>Planctomycetota</taxon>
        <taxon>Planctomycetia</taxon>
        <taxon>Isosphaerales</taxon>
        <taxon>Isosphaeraceae</taxon>
        <taxon>Singulisphaera</taxon>
    </lineage>
</organism>
<dbReference type="EMBL" id="CP003364">
    <property type="protein sequence ID" value="AGA30519.1"/>
    <property type="molecule type" value="Genomic_DNA"/>
</dbReference>
<evidence type="ECO:0000256" key="3">
    <source>
        <dbReference type="ARBA" id="ARBA00023002"/>
    </source>
</evidence>
<feature type="binding site" evidence="6">
    <location>
        <position position="9"/>
    </location>
    <ligand>
        <name>FMN</name>
        <dbReference type="ChEBI" id="CHEBI:58210"/>
    </ligand>
</feature>
<sequence>MNVLHIDSSILGEQSVSRKVSAAIVARLRLTNPGLRVTYRDVAAEPLPQLSGSLASTLGAPADRVPDELSRDAAKLHTALVEVLAAEIIVVGAPMYNFGIPSQLKTWLDALAVAGTTFRYSSAGFEGLLNSKRFIIASSQGGIYRPGTPAAALEHQESHLRSFLTFLGVTHLQIIRADGTKSSPTSEDHGLPSALKQLEALQIY</sequence>
<dbReference type="Proteomes" id="UP000010798">
    <property type="component" value="Chromosome"/>
</dbReference>
<dbReference type="GO" id="GO:0010181">
    <property type="term" value="F:FMN binding"/>
    <property type="evidence" value="ECO:0007669"/>
    <property type="project" value="UniProtKB-UniRule"/>
</dbReference>
<dbReference type="Pfam" id="PF02525">
    <property type="entry name" value="Flavodoxin_2"/>
    <property type="match status" value="1"/>
</dbReference>
<evidence type="ECO:0000313" key="8">
    <source>
        <dbReference type="EMBL" id="AGA30519.1"/>
    </source>
</evidence>
<keyword evidence="2 6" id="KW-0288">FMN</keyword>
<comment type="function">
    <text evidence="6">Quinone reductase that provides resistance to thiol-specific stress caused by electrophilic quinones.</text>
</comment>
<evidence type="ECO:0000256" key="2">
    <source>
        <dbReference type="ARBA" id="ARBA00022643"/>
    </source>
</evidence>
<dbReference type="PANTHER" id="PTHR43741:SF4">
    <property type="entry name" value="FMN-DEPENDENT NADH:QUINONE OXIDOREDUCTASE"/>
    <property type="match status" value="1"/>
</dbReference>
<dbReference type="EC" id="1.6.5.-" evidence="6"/>
<evidence type="ECO:0000256" key="1">
    <source>
        <dbReference type="ARBA" id="ARBA00022630"/>
    </source>
</evidence>
<keyword evidence="9" id="KW-1185">Reference proteome</keyword>
<dbReference type="Gene3D" id="3.40.50.360">
    <property type="match status" value="1"/>
</dbReference>
<protein>
    <recommendedName>
        <fullName evidence="6">FMN dependent NADH:quinone oxidoreductase</fullName>
        <ecNumber evidence="6">1.6.5.-</ecNumber>
    </recommendedName>
    <alternativeName>
        <fullName evidence="6">Azo-dye reductase</fullName>
    </alternativeName>
    <alternativeName>
        <fullName evidence="6">FMN-dependent NADH-azo compound oxidoreductase</fullName>
    </alternativeName>
    <alternativeName>
        <fullName evidence="6">FMN-dependent NADH-azoreductase</fullName>
        <ecNumber evidence="6">1.7.1.17</ecNumber>
    </alternativeName>
</protein>
<dbReference type="SUPFAM" id="SSF52218">
    <property type="entry name" value="Flavoproteins"/>
    <property type="match status" value="1"/>
</dbReference>
<feature type="domain" description="Flavodoxin-like fold" evidence="7">
    <location>
        <begin position="1"/>
        <end position="200"/>
    </location>
</feature>
<comment type="function">
    <text evidence="6">Also exhibits azoreductase activity. Catalyzes the reductive cleavage of the azo bond in aromatic azo compounds to the corresponding amines.</text>
</comment>
<reference evidence="8 9" key="1">
    <citation type="submission" date="2012-02" db="EMBL/GenBank/DDBJ databases">
        <title>Complete sequence of chromosome of Singulisphaera acidiphila DSM 18658.</title>
        <authorList>
            <consortium name="US DOE Joint Genome Institute (JGI-PGF)"/>
            <person name="Lucas S."/>
            <person name="Copeland A."/>
            <person name="Lapidus A."/>
            <person name="Glavina del Rio T."/>
            <person name="Dalin E."/>
            <person name="Tice H."/>
            <person name="Bruce D."/>
            <person name="Goodwin L."/>
            <person name="Pitluck S."/>
            <person name="Peters L."/>
            <person name="Ovchinnikova G."/>
            <person name="Chertkov O."/>
            <person name="Kyrpides N."/>
            <person name="Mavromatis K."/>
            <person name="Ivanova N."/>
            <person name="Brettin T."/>
            <person name="Detter J.C."/>
            <person name="Han C."/>
            <person name="Larimer F."/>
            <person name="Land M."/>
            <person name="Hauser L."/>
            <person name="Markowitz V."/>
            <person name="Cheng J.-F."/>
            <person name="Hugenholtz P."/>
            <person name="Woyke T."/>
            <person name="Wu D."/>
            <person name="Tindall B."/>
            <person name="Pomrenke H."/>
            <person name="Brambilla E."/>
            <person name="Klenk H.-P."/>
            <person name="Eisen J.A."/>
        </authorList>
    </citation>
    <scope>NUCLEOTIDE SEQUENCE [LARGE SCALE GENOMIC DNA]</scope>
    <source>
        <strain evidence="9">ATCC BAA-1392 / DSM 18658 / VKM B-2454 / MOB10</strain>
    </source>
</reference>
<feature type="binding site" evidence="6">
    <location>
        <begin position="139"/>
        <end position="142"/>
    </location>
    <ligand>
        <name>FMN</name>
        <dbReference type="ChEBI" id="CHEBI:58210"/>
    </ligand>
</feature>
<comment type="subunit">
    <text evidence="6">Homodimer.</text>
</comment>
<feature type="binding site" evidence="6">
    <location>
        <begin position="95"/>
        <end position="98"/>
    </location>
    <ligand>
        <name>FMN</name>
        <dbReference type="ChEBI" id="CHEBI:58210"/>
    </ligand>
</feature>
<dbReference type="KEGG" id="saci:Sinac_6440"/>
<feature type="binding site" evidence="6">
    <location>
        <begin position="15"/>
        <end position="17"/>
    </location>
    <ligand>
        <name>FMN</name>
        <dbReference type="ChEBI" id="CHEBI:58210"/>
    </ligand>
</feature>
<accession>L0DMA6</accession>
<evidence type="ECO:0000313" key="9">
    <source>
        <dbReference type="Proteomes" id="UP000010798"/>
    </source>
</evidence>
<dbReference type="eggNOG" id="COG1182">
    <property type="taxonomic scope" value="Bacteria"/>
</dbReference>
<comment type="similarity">
    <text evidence="6">Belongs to the azoreductase type 1 family.</text>
</comment>
<dbReference type="AlphaFoldDB" id="L0DMA6"/>
<dbReference type="OrthoDB" id="9805013at2"/>
<comment type="catalytic activity">
    <reaction evidence="5">
        <text>N,N-dimethyl-1,4-phenylenediamine + anthranilate + 2 NAD(+) = 2-(4-dimethylaminophenyl)diazenylbenzoate + 2 NADH + 2 H(+)</text>
        <dbReference type="Rhea" id="RHEA:55872"/>
        <dbReference type="ChEBI" id="CHEBI:15378"/>
        <dbReference type="ChEBI" id="CHEBI:15783"/>
        <dbReference type="ChEBI" id="CHEBI:16567"/>
        <dbReference type="ChEBI" id="CHEBI:57540"/>
        <dbReference type="ChEBI" id="CHEBI:57945"/>
        <dbReference type="ChEBI" id="CHEBI:71579"/>
        <dbReference type="EC" id="1.7.1.17"/>
    </reaction>
    <physiologicalReaction direction="right-to-left" evidence="5">
        <dbReference type="Rhea" id="RHEA:55874"/>
    </physiologicalReaction>
</comment>
<dbReference type="InterPro" id="IPR050104">
    <property type="entry name" value="FMN-dep_NADH:Q_OxRdtase_AzoR1"/>
</dbReference>
<dbReference type="EC" id="1.7.1.17" evidence="6"/>
<evidence type="ECO:0000259" key="7">
    <source>
        <dbReference type="Pfam" id="PF02525"/>
    </source>
</evidence>
<keyword evidence="4 6" id="KW-0520">NAD</keyword>
<gene>
    <name evidence="6" type="primary">azoR</name>
    <name evidence="8" type="ordered locus">Sinac_6440</name>
</gene>
<dbReference type="RefSeq" id="WP_015249602.1">
    <property type="nucleotide sequence ID" value="NC_019892.1"/>
</dbReference>
<evidence type="ECO:0000256" key="5">
    <source>
        <dbReference type="ARBA" id="ARBA00048542"/>
    </source>
</evidence>
<dbReference type="InterPro" id="IPR023048">
    <property type="entry name" value="NADH:quinone_OxRdtase_FMN_depd"/>
</dbReference>
<dbReference type="GO" id="GO:0016652">
    <property type="term" value="F:oxidoreductase activity, acting on NAD(P)H as acceptor"/>
    <property type="evidence" value="ECO:0007669"/>
    <property type="project" value="UniProtKB-UniRule"/>
</dbReference>
<dbReference type="PANTHER" id="PTHR43741">
    <property type="entry name" value="FMN-DEPENDENT NADH-AZOREDUCTASE 1"/>
    <property type="match status" value="1"/>
</dbReference>
<evidence type="ECO:0000256" key="4">
    <source>
        <dbReference type="ARBA" id="ARBA00023027"/>
    </source>
</evidence>
<keyword evidence="3 6" id="KW-0560">Oxidoreductase</keyword>
<comment type="catalytic activity">
    <reaction evidence="6">
        <text>2 a quinone + NADH + H(+) = 2 a 1,4-benzosemiquinone + NAD(+)</text>
        <dbReference type="Rhea" id="RHEA:65952"/>
        <dbReference type="ChEBI" id="CHEBI:15378"/>
        <dbReference type="ChEBI" id="CHEBI:57540"/>
        <dbReference type="ChEBI" id="CHEBI:57945"/>
        <dbReference type="ChEBI" id="CHEBI:132124"/>
        <dbReference type="ChEBI" id="CHEBI:134225"/>
    </reaction>
</comment>
<dbReference type="InterPro" id="IPR003680">
    <property type="entry name" value="Flavodoxin_fold"/>
</dbReference>
<proteinExistence type="inferred from homology"/>
<dbReference type="GO" id="GO:0016655">
    <property type="term" value="F:oxidoreductase activity, acting on NAD(P)H, quinone or similar compound as acceptor"/>
    <property type="evidence" value="ECO:0007669"/>
    <property type="project" value="InterPro"/>
</dbReference>
<dbReference type="InterPro" id="IPR029039">
    <property type="entry name" value="Flavoprotein-like_sf"/>
</dbReference>